<gene>
    <name evidence="17" type="ORF">QTP70_024082</name>
</gene>
<dbReference type="GO" id="GO:0007346">
    <property type="term" value="P:regulation of mitotic cell cycle"/>
    <property type="evidence" value="ECO:0007669"/>
    <property type="project" value="TreeGrafter"/>
</dbReference>
<dbReference type="PROSITE" id="PS50011">
    <property type="entry name" value="PROTEIN_KINASE_DOM"/>
    <property type="match status" value="1"/>
</dbReference>
<proteinExistence type="inferred from homology"/>
<feature type="region of interest" description="Disordered" evidence="15">
    <location>
        <begin position="1"/>
        <end position="24"/>
    </location>
</feature>
<dbReference type="SUPFAM" id="SSF56112">
    <property type="entry name" value="Protein kinase-like (PK-like)"/>
    <property type="match status" value="1"/>
</dbReference>
<keyword evidence="8" id="KW-0418">Kinase</keyword>
<reference evidence="17" key="1">
    <citation type="submission" date="2023-06" db="EMBL/GenBank/DDBJ databases">
        <title>Male Hemibagrus guttatus genome.</title>
        <authorList>
            <person name="Bian C."/>
        </authorList>
    </citation>
    <scope>NUCLEOTIDE SEQUENCE</scope>
    <source>
        <strain evidence="17">Male_cb2023</strain>
        <tissue evidence="17">Muscle</tissue>
    </source>
</reference>
<feature type="domain" description="Protein kinase" evidence="16">
    <location>
        <begin position="345"/>
        <end position="600"/>
    </location>
</feature>
<keyword evidence="11" id="KW-0931">ER-Golgi transport</keyword>
<comment type="catalytic activity">
    <reaction evidence="13">
        <text>L-seryl-[protein] + ATP = O-phospho-L-seryl-[protein] + ADP + H(+)</text>
        <dbReference type="Rhea" id="RHEA:17989"/>
        <dbReference type="Rhea" id="RHEA-COMP:9863"/>
        <dbReference type="Rhea" id="RHEA-COMP:11604"/>
        <dbReference type="ChEBI" id="CHEBI:15378"/>
        <dbReference type="ChEBI" id="CHEBI:29999"/>
        <dbReference type="ChEBI" id="CHEBI:30616"/>
        <dbReference type="ChEBI" id="CHEBI:83421"/>
        <dbReference type="ChEBI" id="CHEBI:456216"/>
        <dbReference type="EC" id="2.7.11.1"/>
    </reaction>
</comment>
<dbReference type="Gene3D" id="1.25.40.1030">
    <property type="match status" value="1"/>
</dbReference>
<keyword evidence="4" id="KW-0813">Transport</keyword>
<comment type="catalytic activity">
    <reaction evidence="12">
        <text>L-threonyl-[protein] + ATP = O-phospho-L-threonyl-[protein] + ADP + H(+)</text>
        <dbReference type="Rhea" id="RHEA:46608"/>
        <dbReference type="Rhea" id="RHEA-COMP:11060"/>
        <dbReference type="Rhea" id="RHEA-COMP:11605"/>
        <dbReference type="ChEBI" id="CHEBI:15378"/>
        <dbReference type="ChEBI" id="CHEBI:30013"/>
        <dbReference type="ChEBI" id="CHEBI:30616"/>
        <dbReference type="ChEBI" id="CHEBI:61977"/>
        <dbReference type="ChEBI" id="CHEBI:456216"/>
        <dbReference type="EC" id="2.7.11.1"/>
    </reaction>
</comment>
<name>A0AAE0UV05_9TELE</name>
<dbReference type="InterPro" id="IPR024298">
    <property type="entry name" value="Sec16_Sec23-bd"/>
</dbReference>
<comment type="subcellular location">
    <subcellularLocation>
        <location evidence="1">Endoplasmic reticulum</location>
    </subcellularLocation>
</comment>
<feature type="compositionally biased region" description="Basic and acidic residues" evidence="15">
    <location>
        <begin position="15"/>
        <end position="24"/>
    </location>
</feature>
<keyword evidence="9" id="KW-0256">Endoplasmic reticulum</keyword>
<evidence type="ECO:0000256" key="14">
    <source>
        <dbReference type="PROSITE-ProRule" id="PRU10141"/>
    </source>
</evidence>
<dbReference type="InterPro" id="IPR011009">
    <property type="entry name" value="Kinase-like_dom_sf"/>
</dbReference>
<dbReference type="Pfam" id="PF12931">
    <property type="entry name" value="TPR_Sec16"/>
    <property type="match status" value="1"/>
</dbReference>
<dbReference type="PROSITE" id="PS00107">
    <property type="entry name" value="PROTEIN_KINASE_ATP"/>
    <property type="match status" value="1"/>
</dbReference>
<dbReference type="GO" id="GO:0016192">
    <property type="term" value="P:vesicle-mediated transport"/>
    <property type="evidence" value="ECO:0007669"/>
    <property type="project" value="UniProtKB-KW"/>
</dbReference>
<dbReference type="GO" id="GO:0005524">
    <property type="term" value="F:ATP binding"/>
    <property type="evidence" value="ECO:0007669"/>
    <property type="project" value="UniProtKB-UniRule"/>
</dbReference>
<dbReference type="GO" id="GO:0005783">
    <property type="term" value="C:endoplasmic reticulum"/>
    <property type="evidence" value="ECO:0007669"/>
    <property type="project" value="UniProtKB-SubCell"/>
</dbReference>
<dbReference type="GO" id="GO:0004674">
    <property type="term" value="F:protein serine/threonine kinase activity"/>
    <property type="evidence" value="ECO:0007669"/>
    <property type="project" value="UniProtKB-KW"/>
</dbReference>
<evidence type="ECO:0000313" key="17">
    <source>
        <dbReference type="EMBL" id="KAK3520473.1"/>
    </source>
</evidence>
<evidence type="ECO:0000256" key="10">
    <source>
        <dbReference type="ARBA" id="ARBA00022840"/>
    </source>
</evidence>
<evidence type="ECO:0000256" key="4">
    <source>
        <dbReference type="ARBA" id="ARBA00022448"/>
    </source>
</evidence>
<evidence type="ECO:0000256" key="9">
    <source>
        <dbReference type="ARBA" id="ARBA00022824"/>
    </source>
</evidence>
<sequence>MSVLMMERSAKGSKHHPEEKGDHSCMRGFSDMSDMFNVSGGYNILDGDDKYIPDGLNLNFPGPLMSNKMQKDKLIRFIQGKVQDCLLHLDEPQQQYSYFFWQIMERICNRSGRVTMAEVAPVLFNGYSLLRRTASKLGRVKNWENWCIPLARLLCSAAPEDELRKAVVQMGDDFASRGWIYAAHICYVLACMELGLRNQFQLIGCDGFNAPDRKSDTREAIERTEVYEYVLFLTSGSGQLAFQEFKFLHAYMLASAGLQVQALDYCENIAEMVIRFPRCVCVGMMEVTIELCETLLQEKKEERPEWLLQFHQLLILRLDLSSPNSLEDSDLEFHPSQHDEFDSRYTMGEMLGKGGFGSVYAGVRKADGKKVAIKCVPKALLTEFITIPGETHKLPLEMGLMEMVSRPCCDNVVELLEWFETAIFFIMVLERPDPCMDLHQFRKLNNRRLPESVAREVMRQVIRAARHCIDLGVLHRDIKATNILINPDTLEVKLIDFGCGDLLTDEPYTGYAGTPGYWPPEWVLDRKYFGVPATIWSLGVVMFDLVCGNLPFVSDEEIIKGLLKFAPDVSPELRGLITWCLDNTPEWRPTFDEILRHNWFKKGCEDTVRETVQTPHVDIWTNSS</sequence>
<evidence type="ECO:0000256" key="7">
    <source>
        <dbReference type="ARBA" id="ARBA00022741"/>
    </source>
</evidence>
<evidence type="ECO:0000256" key="13">
    <source>
        <dbReference type="ARBA" id="ARBA00048679"/>
    </source>
</evidence>
<keyword evidence="6" id="KW-0808">Transferase</keyword>
<dbReference type="Gene3D" id="1.10.510.10">
    <property type="entry name" value="Transferase(Phosphotransferase) domain 1"/>
    <property type="match status" value="1"/>
</dbReference>
<dbReference type="GO" id="GO:0043066">
    <property type="term" value="P:negative regulation of apoptotic process"/>
    <property type="evidence" value="ECO:0007669"/>
    <property type="project" value="TreeGrafter"/>
</dbReference>
<evidence type="ECO:0000313" key="18">
    <source>
        <dbReference type="Proteomes" id="UP001274896"/>
    </source>
</evidence>
<evidence type="ECO:0000256" key="12">
    <source>
        <dbReference type="ARBA" id="ARBA00047899"/>
    </source>
</evidence>
<protein>
    <recommendedName>
        <fullName evidence="3">non-specific serine/threonine protein kinase</fullName>
        <ecNumber evidence="3">2.7.11.1</ecNumber>
    </recommendedName>
</protein>
<evidence type="ECO:0000256" key="6">
    <source>
        <dbReference type="ARBA" id="ARBA00022679"/>
    </source>
</evidence>
<dbReference type="PANTHER" id="PTHR22984:SF11">
    <property type="entry name" value="AURORA KINASE-RELATED"/>
    <property type="match status" value="1"/>
</dbReference>
<dbReference type="EC" id="2.7.11.1" evidence="3"/>
<evidence type="ECO:0000256" key="1">
    <source>
        <dbReference type="ARBA" id="ARBA00004240"/>
    </source>
</evidence>
<dbReference type="SMART" id="SM00220">
    <property type="entry name" value="S_TKc"/>
    <property type="match status" value="1"/>
</dbReference>
<dbReference type="InterPro" id="IPR000719">
    <property type="entry name" value="Prot_kinase_dom"/>
</dbReference>
<comment type="similarity">
    <text evidence="2">Belongs to the protein kinase superfamily. CAMK Ser/Thr protein kinase family. PIM subfamily.</text>
</comment>
<dbReference type="InterPro" id="IPR017441">
    <property type="entry name" value="Protein_kinase_ATP_BS"/>
</dbReference>
<dbReference type="PROSITE" id="PS00108">
    <property type="entry name" value="PROTEIN_KINASE_ST"/>
    <property type="match status" value="1"/>
</dbReference>
<keyword evidence="18" id="KW-1185">Reference proteome</keyword>
<evidence type="ECO:0000256" key="8">
    <source>
        <dbReference type="ARBA" id="ARBA00022777"/>
    </source>
</evidence>
<organism evidence="17 18">
    <name type="scientific">Hemibagrus guttatus</name>
    <dbReference type="NCBI Taxonomy" id="175788"/>
    <lineage>
        <taxon>Eukaryota</taxon>
        <taxon>Metazoa</taxon>
        <taxon>Chordata</taxon>
        <taxon>Craniata</taxon>
        <taxon>Vertebrata</taxon>
        <taxon>Euteleostomi</taxon>
        <taxon>Actinopterygii</taxon>
        <taxon>Neopterygii</taxon>
        <taxon>Teleostei</taxon>
        <taxon>Ostariophysi</taxon>
        <taxon>Siluriformes</taxon>
        <taxon>Bagridae</taxon>
        <taxon>Hemibagrus</taxon>
    </lineage>
</organism>
<evidence type="ECO:0000256" key="3">
    <source>
        <dbReference type="ARBA" id="ARBA00012513"/>
    </source>
</evidence>
<dbReference type="PANTHER" id="PTHR22984">
    <property type="entry name" value="SERINE/THREONINE-PROTEIN KINASE PIM"/>
    <property type="match status" value="1"/>
</dbReference>
<dbReference type="Proteomes" id="UP001274896">
    <property type="component" value="Unassembled WGS sequence"/>
</dbReference>
<dbReference type="InterPro" id="IPR051138">
    <property type="entry name" value="PIM_Ser/Thr_kinase"/>
</dbReference>
<dbReference type="InterPro" id="IPR008271">
    <property type="entry name" value="Ser/Thr_kinase_AS"/>
</dbReference>
<evidence type="ECO:0000256" key="2">
    <source>
        <dbReference type="ARBA" id="ARBA00005505"/>
    </source>
</evidence>
<evidence type="ECO:0000256" key="11">
    <source>
        <dbReference type="ARBA" id="ARBA00022892"/>
    </source>
</evidence>
<dbReference type="AlphaFoldDB" id="A0AAE0UV05"/>
<keyword evidence="5" id="KW-0723">Serine/threonine-protein kinase</keyword>
<dbReference type="EMBL" id="JAUCMX010000016">
    <property type="protein sequence ID" value="KAK3520473.1"/>
    <property type="molecule type" value="Genomic_DNA"/>
</dbReference>
<feature type="binding site" evidence="14">
    <location>
        <position position="374"/>
    </location>
    <ligand>
        <name>ATP</name>
        <dbReference type="ChEBI" id="CHEBI:30616"/>
    </ligand>
</feature>
<keyword evidence="10 14" id="KW-0067">ATP-binding</keyword>
<keyword evidence="7 14" id="KW-0547">Nucleotide-binding</keyword>
<accession>A0AAE0UV05</accession>
<comment type="caution">
    <text evidence="17">The sequence shown here is derived from an EMBL/GenBank/DDBJ whole genome shotgun (WGS) entry which is preliminary data.</text>
</comment>
<evidence type="ECO:0000256" key="15">
    <source>
        <dbReference type="SAM" id="MobiDB-lite"/>
    </source>
</evidence>
<dbReference type="Gene3D" id="3.30.200.20">
    <property type="entry name" value="Phosphorylase Kinase, domain 1"/>
    <property type="match status" value="1"/>
</dbReference>
<dbReference type="Pfam" id="PF00069">
    <property type="entry name" value="Pkinase"/>
    <property type="match status" value="1"/>
</dbReference>
<evidence type="ECO:0000259" key="16">
    <source>
        <dbReference type="PROSITE" id="PS50011"/>
    </source>
</evidence>
<evidence type="ECO:0000256" key="5">
    <source>
        <dbReference type="ARBA" id="ARBA00022527"/>
    </source>
</evidence>